<feature type="compositionally biased region" description="Polar residues" evidence="6">
    <location>
        <begin position="155"/>
        <end position="166"/>
    </location>
</feature>
<dbReference type="PROSITE" id="PS01358">
    <property type="entry name" value="ZF_RANBP2_1"/>
    <property type="match status" value="1"/>
</dbReference>
<keyword evidence="3" id="KW-0862">Zinc</keyword>
<gene>
    <name evidence="8" type="ORF">GSLYS_00008162001</name>
</gene>
<dbReference type="EMBL" id="CAXITT010000164">
    <property type="protein sequence ID" value="CAL1534202.1"/>
    <property type="molecule type" value="Genomic_DNA"/>
</dbReference>
<dbReference type="PROSITE" id="PS50199">
    <property type="entry name" value="ZF_RANBP2_2"/>
    <property type="match status" value="1"/>
</dbReference>
<keyword evidence="5" id="KW-0175">Coiled coil</keyword>
<dbReference type="Gene3D" id="1.20.5.990">
    <property type="entry name" value="Nemo cc2-lz domain - 1d5 darpin complex"/>
    <property type="match status" value="1"/>
</dbReference>
<feature type="region of interest" description="Disordered" evidence="6">
    <location>
        <begin position="923"/>
        <end position="951"/>
    </location>
</feature>
<keyword evidence="9" id="KW-1185">Reference proteome</keyword>
<dbReference type="Gene3D" id="2.30.30.380">
    <property type="entry name" value="Zn-finger domain of Sec23/24"/>
    <property type="match status" value="1"/>
</dbReference>
<organism evidence="8 9">
    <name type="scientific">Lymnaea stagnalis</name>
    <name type="common">Great pond snail</name>
    <name type="synonym">Helix stagnalis</name>
    <dbReference type="NCBI Taxonomy" id="6523"/>
    <lineage>
        <taxon>Eukaryota</taxon>
        <taxon>Metazoa</taxon>
        <taxon>Spiralia</taxon>
        <taxon>Lophotrochozoa</taxon>
        <taxon>Mollusca</taxon>
        <taxon>Gastropoda</taxon>
        <taxon>Heterobranchia</taxon>
        <taxon>Euthyneura</taxon>
        <taxon>Panpulmonata</taxon>
        <taxon>Hygrophila</taxon>
        <taxon>Lymnaeoidea</taxon>
        <taxon>Lymnaeidae</taxon>
        <taxon>Lymnaea</taxon>
    </lineage>
</organism>
<keyword evidence="1" id="KW-0479">Metal-binding</keyword>
<feature type="region of interest" description="Disordered" evidence="6">
    <location>
        <begin position="115"/>
        <end position="136"/>
    </location>
</feature>
<evidence type="ECO:0000313" key="9">
    <source>
        <dbReference type="Proteomes" id="UP001497497"/>
    </source>
</evidence>
<dbReference type="Proteomes" id="UP001497497">
    <property type="component" value="Unassembled WGS sequence"/>
</dbReference>
<protein>
    <recommendedName>
        <fullName evidence="7">RanBP2-type domain-containing protein</fullName>
    </recommendedName>
</protein>
<sequence>MSVNFVKVSASAAVSELESASPFSSFESESSCTSINYQKLKSEKEKVRKLEEKITGYKTVVQTLPKYESTILEFKRKEDTYKQAIEDLKKQLQDQINTQETSKTSSPQEAQGITEFGAKDSLPSSTANTRSPSFVVIDPPEDAALKQSQQVETRLPNFYNTSTGRISQSSSSPTLICKLPPQPHSSAPNHTGTPWQIEQDQLAAGYSVYLSSESLADPSSLYGSRYTTIVHPSNYYYPPDPIRVVRVNSQSNKPVLKMEQEACVLPLASPALGNSSGQVFRQQETSSGGPIPAAQGTHVPPHQGLGPTGQDLSTTSHTYFTLAPFHGLTTETYGVGARPKEWKPLNIPPTSVQSRNSARPARDAKEERLNTLVQIHDVPPQQGRPSTLLAGLSPSHNLRTNNLNGENNASTEVQQSLVEVGSSSDLMKFSMSGSIMTNPASENVKVPASTGYSENSRDVTFPSDDHFPLASQAESMAALLKTNESPKGMSELLTRFAKEFEKVECQLQEKQAMIQRQQVQIQGYEKGKNEKELLQLKEENQYLREENETLISFIRTQREGLGSAYTLHEPGWVAVGNQMLDSSRNIQADHPIMKKVDALEQINAKLFLANKDWHNKWEVLRQTHQEKLMELEANFSALNQEKEKLLEENSALEKQLKDANMSKEESSQIVLSLQNEKIKLQKFVDSLRNDVDLLTSEKRRLNAELLQLKQSQQKAKNKEQAGNKALEEIGLLKQQLTLFAEDFEKERQDRAAAESKAEKMRKERDRLKVSLENKIKQLNSQFKGLEETIRSKSRQLADMQIQNDDLKLQLQIAQRRATVAPQHPYSSHPLPPSYNGPTTHLFQVSGGDRYNSEMTQITRMTVPQQVPKPITTGPGPPLVPAEHLAGAWTCRECTYINYPNRTVCDICGCRNLGDGESINFETGGQELHSRGDRASFDAGDIETDGQPADTN</sequence>
<feature type="region of interest" description="Disordered" evidence="6">
    <location>
        <begin position="281"/>
        <end position="313"/>
    </location>
</feature>
<dbReference type="GO" id="GO:0008270">
    <property type="term" value="F:zinc ion binding"/>
    <property type="evidence" value="ECO:0007669"/>
    <property type="project" value="UniProtKB-KW"/>
</dbReference>
<evidence type="ECO:0000259" key="7">
    <source>
        <dbReference type="PROSITE" id="PS50199"/>
    </source>
</evidence>
<name>A0AAV2HJZ9_LYMST</name>
<feature type="region of interest" description="Disordered" evidence="6">
    <location>
        <begin position="155"/>
        <end position="175"/>
    </location>
</feature>
<feature type="region of interest" description="Disordered" evidence="6">
    <location>
        <begin position="340"/>
        <end position="366"/>
    </location>
</feature>
<feature type="coiled-coil region" evidence="5">
    <location>
        <begin position="500"/>
        <end position="546"/>
    </location>
</feature>
<comment type="caution">
    <text evidence="8">The sequence shown here is derived from an EMBL/GenBank/DDBJ whole genome shotgun (WGS) entry which is preliminary data.</text>
</comment>
<dbReference type="PANTHER" id="PTHR23159">
    <property type="entry name" value="CENTROSOMAL PROTEIN 2"/>
    <property type="match status" value="1"/>
</dbReference>
<proteinExistence type="predicted"/>
<feature type="coiled-coil region" evidence="5">
    <location>
        <begin position="40"/>
        <end position="102"/>
    </location>
</feature>
<feature type="domain" description="RanBP2-type" evidence="7">
    <location>
        <begin position="884"/>
        <end position="913"/>
    </location>
</feature>
<keyword evidence="2 4" id="KW-0863">Zinc-finger</keyword>
<evidence type="ECO:0000313" key="8">
    <source>
        <dbReference type="EMBL" id="CAL1534202.1"/>
    </source>
</evidence>
<dbReference type="InterPro" id="IPR001876">
    <property type="entry name" value="Znf_RanBP2"/>
</dbReference>
<dbReference type="PANTHER" id="PTHR23159:SF31">
    <property type="entry name" value="CENTROSOME-ASSOCIATED PROTEIN CEP250 ISOFORM X1"/>
    <property type="match status" value="1"/>
</dbReference>
<dbReference type="AlphaFoldDB" id="A0AAV2HJZ9"/>
<evidence type="ECO:0000256" key="2">
    <source>
        <dbReference type="ARBA" id="ARBA00022771"/>
    </source>
</evidence>
<dbReference type="SMART" id="SM00547">
    <property type="entry name" value="ZnF_RBZ"/>
    <property type="match status" value="1"/>
</dbReference>
<accession>A0AAV2HJZ9</accession>
<evidence type="ECO:0000256" key="1">
    <source>
        <dbReference type="ARBA" id="ARBA00022723"/>
    </source>
</evidence>
<reference evidence="8 9" key="1">
    <citation type="submission" date="2024-04" db="EMBL/GenBank/DDBJ databases">
        <authorList>
            <consortium name="Genoscope - CEA"/>
            <person name="William W."/>
        </authorList>
    </citation>
    <scope>NUCLEOTIDE SEQUENCE [LARGE SCALE GENOMIC DNA]</scope>
</reference>
<evidence type="ECO:0000256" key="3">
    <source>
        <dbReference type="ARBA" id="ARBA00022833"/>
    </source>
</evidence>
<evidence type="ECO:0000256" key="6">
    <source>
        <dbReference type="SAM" id="MobiDB-lite"/>
    </source>
</evidence>
<evidence type="ECO:0000256" key="4">
    <source>
        <dbReference type="PROSITE-ProRule" id="PRU00322"/>
    </source>
</evidence>
<feature type="compositionally biased region" description="Polar residues" evidence="6">
    <location>
        <begin position="122"/>
        <end position="132"/>
    </location>
</feature>
<evidence type="ECO:0000256" key="5">
    <source>
        <dbReference type="SAM" id="Coils"/>
    </source>
</evidence>
<feature type="compositionally biased region" description="Polar residues" evidence="6">
    <location>
        <begin position="348"/>
        <end position="357"/>
    </location>
</feature>
<feature type="coiled-coil region" evidence="5">
    <location>
        <begin position="614"/>
        <end position="816"/>
    </location>
</feature>